<keyword evidence="3" id="KW-0804">Transcription</keyword>
<dbReference type="HOGENOM" id="CLU_1561135_0_0_5"/>
<proteinExistence type="predicted"/>
<dbReference type="PANTHER" id="PTHR30265:SF4">
    <property type="entry name" value="KOW MOTIF FAMILY PROTEIN, EXPRESSED"/>
    <property type="match status" value="1"/>
</dbReference>
<dbReference type="GO" id="GO:0031564">
    <property type="term" value="P:transcription antitermination"/>
    <property type="evidence" value="ECO:0007669"/>
    <property type="project" value="UniProtKB-KW"/>
</dbReference>
<keyword evidence="1" id="KW-0889">Transcription antitermination</keyword>
<feature type="domain" description="NusG-like N-terminal" evidence="4">
    <location>
        <begin position="6"/>
        <end position="101"/>
    </location>
</feature>
<dbReference type="InterPro" id="IPR036735">
    <property type="entry name" value="NGN_dom_sf"/>
</dbReference>
<dbReference type="SUPFAM" id="SSF82679">
    <property type="entry name" value="N-utilization substance G protein NusG, N-terminal domain"/>
    <property type="match status" value="1"/>
</dbReference>
<evidence type="ECO:0000259" key="4">
    <source>
        <dbReference type="Pfam" id="PF02357"/>
    </source>
</evidence>
<dbReference type="OrthoDB" id="9787731at2"/>
<dbReference type="InterPro" id="IPR006645">
    <property type="entry name" value="NGN-like_dom"/>
</dbReference>
<name>B8IEU5_METNO</name>
<evidence type="ECO:0000256" key="2">
    <source>
        <dbReference type="ARBA" id="ARBA00023015"/>
    </source>
</evidence>
<reference evidence="5 6" key="1">
    <citation type="submission" date="2009-01" db="EMBL/GenBank/DDBJ databases">
        <title>Complete sequence of chromosome of Methylobacterium nodulans ORS 2060.</title>
        <authorList>
            <consortium name="US DOE Joint Genome Institute"/>
            <person name="Lucas S."/>
            <person name="Copeland A."/>
            <person name="Lapidus A."/>
            <person name="Glavina del Rio T."/>
            <person name="Dalin E."/>
            <person name="Tice H."/>
            <person name="Bruce D."/>
            <person name="Goodwin L."/>
            <person name="Pitluck S."/>
            <person name="Sims D."/>
            <person name="Brettin T."/>
            <person name="Detter J.C."/>
            <person name="Han C."/>
            <person name="Larimer F."/>
            <person name="Land M."/>
            <person name="Hauser L."/>
            <person name="Kyrpides N."/>
            <person name="Ivanova N."/>
            <person name="Marx C.J."/>
            <person name="Richardson P."/>
        </authorList>
    </citation>
    <scope>NUCLEOTIDE SEQUENCE [LARGE SCALE GENOMIC DNA]</scope>
    <source>
        <strain evidence="6">LMG 21967 / CNCM I-2342 / ORS 2060</strain>
    </source>
</reference>
<organism evidence="5 6">
    <name type="scientific">Methylobacterium nodulans (strain LMG 21967 / CNCM I-2342 / ORS 2060)</name>
    <dbReference type="NCBI Taxonomy" id="460265"/>
    <lineage>
        <taxon>Bacteria</taxon>
        <taxon>Pseudomonadati</taxon>
        <taxon>Pseudomonadota</taxon>
        <taxon>Alphaproteobacteria</taxon>
        <taxon>Hyphomicrobiales</taxon>
        <taxon>Methylobacteriaceae</taxon>
        <taxon>Methylobacterium</taxon>
    </lineage>
</organism>
<accession>B8IEU5</accession>
<dbReference type="Gene3D" id="3.30.70.940">
    <property type="entry name" value="NusG, N-terminal domain"/>
    <property type="match status" value="1"/>
</dbReference>
<evidence type="ECO:0000256" key="3">
    <source>
        <dbReference type="ARBA" id="ARBA00023163"/>
    </source>
</evidence>
<dbReference type="GO" id="GO:0006354">
    <property type="term" value="P:DNA-templated transcription elongation"/>
    <property type="evidence" value="ECO:0007669"/>
    <property type="project" value="InterPro"/>
</dbReference>
<dbReference type="Proteomes" id="UP000008207">
    <property type="component" value="Chromosome"/>
</dbReference>
<keyword evidence="6" id="KW-1185">Reference proteome</keyword>
<evidence type="ECO:0000313" key="5">
    <source>
        <dbReference type="EMBL" id="ACL61438.1"/>
    </source>
</evidence>
<protein>
    <recommendedName>
        <fullName evidence="4">NusG-like N-terminal domain-containing protein</fullName>
    </recommendedName>
</protein>
<evidence type="ECO:0000256" key="1">
    <source>
        <dbReference type="ARBA" id="ARBA00022814"/>
    </source>
</evidence>
<dbReference type="InterPro" id="IPR043425">
    <property type="entry name" value="NusG-like"/>
</dbReference>
<sequence>MDESRTWHLVRTAPSMMGRALDTLKEQGIPTVVPRTVAVGHREGRPYLRRAQMFHRTVFVGVEGAADLDGKVPTARGVTRVLRNPTRADMAPMTISGPDMAAFVAAIGITEKRKPAGIAAGDRVVVQAGPFASFPAMVEEVLPNERLKVAVQIFGRATPFECGHADVRPID</sequence>
<evidence type="ECO:0000313" key="6">
    <source>
        <dbReference type="Proteomes" id="UP000008207"/>
    </source>
</evidence>
<dbReference type="Pfam" id="PF02357">
    <property type="entry name" value="NusG"/>
    <property type="match status" value="1"/>
</dbReference>
<dbReference type="PANTHER" id="PTHR30265">
    <property type="entry name" value="RHO-INTERACTING TRANSCRIPTION TERMINATION FACTOR NUSG"/>
    <property type="match status" value="1"/>
</dbReference>
<dbReference type="CDD" id="cd06091">
    <property type="entry name" value="KOW_NusG"/>
    <property type="match status" value="1"/>
</dbReference>
<dbReference type="InterPro" id="IPR008991">
    <property type="entry name" value="Translation_prot_SH3-like_sf"/>
</dbReference>
<dbReference type="STRING" id="460265.Mnod_6676"/>
<dbReference type="RefSeq" id="WP_015933007.1">
    <property type="nucleotide sequence ID" value="NC_011894.1"/>
</dbReference>
<dbReference type="EMBL" id="CP001349">
    <property type="protein sequence ID" value="ACL61438.1"/>
    <property type="molecule type" value="Genomic_DNA"/>
</dbReference>
<dbReference type="SUPFAM" id="SSF50104">
    <property type="entry name" value="Translation proteins SH3-like domain"/>
    <property type="match status" value="1"/>
</dbReference>
<keyword evidence="2" id="KW-0805">Transcription regulation</keyword>
<dbReference type="KEGG" id="mno:Mnod_6676"/>
<dbReference type="eggNOG" id="COG0250">
    <property type="taxonomic scope" value="Bacteria"/>
</dbReference>
<gene>
    <name evidence="5" type="ordered locus">Mnod_6676</name>
</gene>
<dbReference type="AlphaFoldDB" id="B8IEU5"/>